<gene>
    <name evidence="5" type="ORF">HHL28_08665</name>
</gene>
<keyword evidence="6" id="KW-1185">Reference proteome</keyword>
<evidence type="ECO:0000313" key="5">
    <source>
        <dbReference type="EMBL" id="QJE73148.1"/>
    </source>
</evidence>
<evidence type="ECO:0000256" key="3">
    <source>
        <dbReference type="ARBA" id="ARBA00022679"/>
    </source>
</evidence>
<comment type="similarity">
    <text evidence="1">Belongs to the glycosyltransferase 2 family.</text>
</comment>
<feature type="domain" description="Glycosyltransferase 2-like" evidence="4">
    <location>
        <begin position="18"/>
        <end position="180"/>
    </location>
</feature>
<evidence type="ECO:0000313" key="6">
    <source>
        <dbReference type="Proteomes" id="UP000501891"/>
    </source>
</evidence>
<dbReference type="Proteomes" id="UP000501891">
    <property type="component" value="Chromosome"/>
</dbReference>
<organism evidence="5 6">
    <name type="scientific">Aerophototrophica crusticola</name>
    <dbReference type="NCBI Taxonomy" id="1709002"/>
    <lineage>
        <taxon>Bacteria</taxon>
        <taxon>Pseudomonadati</taxon>
        <taxon>Pseudomonadota</taxon>
        <taxon>Alphaproteobacteria</taxon>
        <taxon>Rhodospirillales</taxon>
        <taxon>Rhodospirillaceae</taxon>
        <taxon>Aerophototrophica</taxon>
    </lineage>
</organism>
<evidence type="ECO:0000256" key="1">
    <source>
        <dbReference type="ARBA" id="ARBA00006739"/>
    </source>
</evidence>
<dbReference type="EMBL" id="CP051775">
    <property type="protein sequence ID" value="QJE73148.1"/>
    <property type="molecule type" value="Genomic_DNA"/>
</dbReference>
<keyword evidence="3" id="KW-0808">Transferase</keyword>
<proteinExistence type="inferred from homology"/>
<name>A0A858R6X5_9PROT</name>
<dbReference type="PANTHER" id="PTHR43179:SF12">
    <property type="entry name" value="GALACTOFURANOSYLTRANSFERASE GLFT2"/>
    <property type="match status" value="1"/>
</dbReference>
<dbReference type="Gene3D" id="3.90.550.10">
    <property type="entry name" value="Spore Coat Polysaccharide Biosynthesis Protein SpsA, Chain A"/>
    <property type="match status" value="1"/>
</dbReference>
<accession>A0A858R6X5</accession>
<dbReference type="KEGG" id="acru:HHL28_08665"/>
<dbReference type="PANTHER" id="PTHR43179">
    <property type="entry name" value="RHAMNOSYLTRANSFERASE WBBL"/>
    <property type="match status" value="1"/>
</dbReference>
<evidence type="ECO:0000256" key="2">
    <source>
        <dbReference type="ARBA" id="ARBA00022676"/>
    </source>
</evidence>
<reference evidence="5" key="1">
    <citation type="submission" date="2020-04" db="EMBL/GenBank/DDBJ databases">
        <title>A desert anoxygenic phototrophic bacterium fixes CO2 using RubisCO under aerobic conditions.</title>
        <authorList>
            <person name="Tang K."/>
        </authorList>
    </citation>
    <scope>NUCLEOTIDE SEQUENCE [LARGE SCALE GENOMIC DNA]</scope>
    <source>
        <strain evidence="5">MIMtkB3</strain>
    </source>
</reference>
<keyword evidence="2" id="KW-0328">Glycosyltransferase</keyword>
<dbReference type="AlphaFoldDB" id="A0A858R6X5"/>
<evidence type="ECO:0000259" key="4">
    <source>
        <dbReference type="Pfam" id="PF00535"/>
    </source>
</evidence>
<dbReference type="SUPFAM" id="SSF53448">
    <property type="entry name" value="Nucleotide-diphospho-sugar transferases"/>
    <property type="match status" value="1"/>
</dbReference>
<dbReference type="GO" id="GO:0016757">
    <property type="term" value="F:glycosyltransferase activity"/>
    <property type="evidence" value="ECO:0007669"/>
    <property type="project" value="UniProtKB-KW"/>
</dbReference>
<sequence>MAIPTSDPTSCVGPDVDIIILSYNRTQDTIAAVESALAQQGVAPTVILFDQNSTADCIDTIQARFADEPRVRIHRSPRNLGVAGGRNAATRLGSSRYVVALDNDAIFEHEDTVALAVGALEKDATLAVVAFRVMNYFNGEDDWQSWCYPAALKPQAAFGFEATQYCGCSHAIRRAAFEQVGGYDESLFFLGEEKDLSYRLINAGYRLRYLATAVVRHKVQPEKRVAWTGGRYFYAVRNSLYMEYKFGTSAATLAMSAAAWTLKGAYNGLVFSALRGVAASVGLAARYRQAGRNPYYRLAPTTRQQIQVLEKVTPEPLGRKIRRQFVKLSGHRDTA</sequence>
<dbReference type="Pfam" id="PF00535">
    <property type="entry name" value="Glycos_transf_2"/>
    <property type="match status" value="1"/>
</dbReference>
<dbReference type="CDD" id="cd04186">
    <property type="entry name" value="GT_2_like_c"/>
    <property type="match status" value="1"/>
</dbReference>
<dbReference type="InterPro" id="IPR001173">
    <property type="entry name" value="Glyco_trans_2-like"/>
</dbReference>
<protein>
    <submittedName>
        <fullName evidence="5">Glycosyltransferase family 2 protein</fullName>
    </submittedName>
</protein>
<dbReference type="InterPro" id="IPR029044">
    <property type="entry name" value="Nucleotide-diphossugar_trans"/>
</dbReference>